<sequence length="183" mass="20368">MGSYQNRVRRSFRPLAAAVTRTVITGLACALMALAAPTAAHPESDDDPKVVRQRAQADGVEANATAIYNPDTGRPVGSLSPGTRFYFVYELVNTNDHSVTVNDVDSEVWTTVAPEYQDEVPIDYCDQFILETPVIRETFPKNLDPGEAIRPLSDNVNYMLSWDTDNYCRRMTVHFELTPVLAP</sequence>
<dbReference type="AlphaFoldDB" id="A0A7W2D489"/>
<evidence type="ECO:0000313" key="3">
    <source>
        <dbReference type="Proteomes" id="UP000586976"/>
    </source>
</evidence>
<accession>A0A7W2D489</accession>
<comment type="caution">
    <text evidence="2">The sequence shown here is derived from an EMBL/GenBank/DDBJ whole genome shotgun (WGS) entry which is preliminary data.</text>
</comment>
<keyword evidence="3" id="KW-1185">Reference proteome</keyword>
<evidence type="ECO:0000256" key="1">
    <source>
        <dbReference type="SAM" id="SignalP"/>
    </source>
</evidence>
<gene>
    <name evidence="2" type="ORF">H1V43_24355</name>
</gene>
<reference evidence="2 3" key="1">
    <citation type="submission" date="2020-07" db="EMBL/GenBank/DDBJ databases">
        <title>Streptomyces isolated from Indian soil.</title>
        <authorList>
            <person name="Mandal S."/>
            <person name="Maiti P.K."/>
        </authorList>
    </citation>
    <scope>NUCLEOTIDE SEQUENCE [LARGE SCALE GENOMIC DNA]</scope>
    <source>
        <strain evidence="2 3">PSKA54</strain>
    </source>
</reference>
<keyword evidence="1" id="KW-0732">Signal</keyword>
<feature type="signal peptide" evidence="1">
    <location>
        <begin position="1"/>
        <end position="35"/>
    </location>
</feature>
<evidence type="ECO:0000313" key="2">
    <source>
        <dbReference type="EMBL" id="MBA4864428.1"/>
    </source>
</evidence>
<dbReference type="EMBL" id="JACEQY010000029">
    <property type="protein sequence ID" value="MBA4864428.1"/>
    <property type="molecule type" value="Genomic_DNA"/>
</dbReference>
<proteinExistence type="predicted"/>
<organism evidence="2 3">
    <name type="scientific">Streptomyces himalayensis subsp. aureolus</name>
    <dbReference type="NCBI Taxonomy" id="2758039"/>
    <lineage>
        <taxon>Bacteria</taxon>
        <taxon>Bacillati</taxon>
        <taxon>Actinomycetota</taxon>
        <taxon>Actinomycetes</taxon>
        <taxon>Kitasatosporales</taxon>
        <taxon>Streptomycetaceae</taxon>
        <taxon>Streptomyces</taxon>
        <taxon>Streptomyces himalayensis</taxon>
    </lineage>
</organism>
<dbReference type="Proteomes" id="UP000586976">
    <property type="component" value="Unassembled WGS sequence"/>
</dbReference>
<dbReference type="RefSeq" id="WP_181866059.1">
    <property type="nucleotide sequence ID" value="NZ_JACEQY010000029.1"/>
</dbReference>
<name>A0A7W2D489_9ACTN</name>
<feature type="chain" id="PRO_5031348106" evidence="1">
    <location>
        <begin position="36"/>
        <end position="183"/>
    </location>
</feature>
<protein>
    <submittedName>
        <fullName evidence="2">Uncharacterized protein</fullName>
    </submittedName>
</protein>